<feature type="modified residue" description="4-aspartylphosphate" evidence="3">
    <location>
        <position position="53"/>
    </location>
</feature>
<organism evidence="6 7">
    <name type="scientific">Candidatus Phycosocius bacilliformis</name>
    <dbReference type="NCBI Taxonomy" id="1445552"/>
    <lineage>
        <taxon>Bacteria</taxon>
        <taxon>Pseudomonadati</taxon>
        <taxon>Pseudomonadota</taxon>
        <taxon>Alphaproteobacteria</taxon>
        <taxon>Caulobacterales</taxon>
        <taxon>Caulobacterales incertae sedis</taxon>
        <taxon>Candidatus Phycosocius</taxon>
    </lineage>
</organism>
<protein>
    <recommendedName>
        <fullName evidence="1">diguanylate cyclase</fullName>
        <ecNumber evidence="1">2.7.7.65</ecNumber>
    </recommendedName>
</protein>
<dbReference type="GO" id="GO:1902201">
    <property type="term" value="P:negative regulation of bacterial-type flagellum-dependent cell motility"/>
    <property type="evidence" value="ECO:0007669"/>
    <property type="project" value="TreeGrafter"/>
</dbReference>
<feature type="domain" description="Response regulatory" evidence="4">
    <location>
        <begin position="155"/>
        <end position="269"/>
    </location>
</feature>
<evidence type="ECO:0000256" key="3">
    <source>
        <dbReference type="PROSITE-ProRule" id="PRU00169"/>
    </source>
</evidence>
<dbReference type="SUPFAM" id="SSF52172">
    <property type="entry name" value="CheY-like"/>
    <property type="match status" value="2"/>
</dbReference>
<dbReference type="InterPro" id="IPR011006">
    <property type="entry name" value="CheY-like_superfamily"/>
</dbReference>
<dbReference type="GO" id="GO:0052621">
    <property type="term" value="F:diguanylate cyclase activity"/>
    <property type="evidence" value="ECO:0007669"/>
    <property type="project" value="UniProtKB-EC"/>
</dbReference>
<comment type="catalytic activity">
    <reaction evidence="2">
        <text>2 GTP = 3',3'-c-di-GMP + 2 diphosphate</text>
        <dbReference type="Rhea" id="RHEA:24898"/>
        <dbReference type="ChEBI" id="CHEBI:33019"/>
        <dbReference type="ChEBI" id="CHEBI:37565"/>
        <dbReference type="ChEBI" id="CHEBI:58805"/>
        <dbReference type="EC" id="2.7.7.65"/>
    </reaction>
</comment>
<comment type="caution">
    <text evidence="6">The sequence shown here is derived from an EMBL/GenBank/DDBJ whole genome shotgun (WGS) entry which is preliminary data.</text>
</comment>
<dbReference type="InterPro" id="IPR043128">
    <property type="entry name" value="Rev_trsase/Diguanyl_cyclase"/>
</dbReference>
<dbReference type="FunFam" id="3.30.70.270:FF:000001">
    <property type="entry name" value="Diguanylate cyclase domain protein"/>
    <property type="match status" value="1"/>
</dbReference>
<dbReference type="SUPFAM" id="SSF55073">
    <property type="entry name" value="Nucleotide cyclase"/>
    <property type="match status" value="1"/>
</dbReference>
<dbReference type="Pfam" id="PF00072">
    <property type="entry name" value="Response_reg"/>
    <property type="match status" value="2"/>
</dbReference>
<dbReference type="Gene3D" id="3.30.70.270">
    <property type="match status" value="1"/>
</dbReference>
<keyword evidence="3" id="KW-0597">Phosphoprotein</keyword>
<evidence type="ECO:0000313" key="6">
    <source>
        <dbReference type="EMBL" id="GBF57359.1"/>
    </source>
</evidence>
<dbReference type="PROSITE" id="PS50110">
    <property type="entry name" value="RESPONSE_REGULATORY"/>
    <property type="match status" value="2"/>
</dbReference>
<evidence type="ECO:0000259" key="4">
    <source>
        <dbReference type="PROSITE" id="PS50110"/>
    </source>
</evidence>
<dbReference type="EMBL" id="BFBR01000002">
    <property type="protein sequence ID" value="GBF57359.1"/>
    <property type="molecule type" value="Genomic_DNA"/>
</dbReference>
<dbReference type="Pfam" id="PF00990">
    <property type="entry name" value="GGDEF"/>
    <property type="match status" value="1"/>
</dbReference>
<dbReference type="CDD" id="cd17538">
    <property type="entry name" value="REC_D1_PleD-like"/>
    <property type="match status" value="1"/>
</dbReference>
<dbReference type="CDD" id="cd01949">
    <property type="entry name" value="GGDEF"/>
    <property type="match status" value="1"/>
</dbReference>
<dbReference type="GO" id="GO:0000160">
    <property type="term" value="P:phosphorelay signal transduction system"/>
    <property type="evidence" value="ECO:0007669"/>
    <property type="project" value="InterPro"/>
</dbReference>
<feature type="domain" description="Response regulatory" evidence="4">
    <location>
        <begin position="4"/>
        <end position="120"/>
    </location>
</feature>
<dbReference type="PROSITE" id="PS50887">
    <property type="entry name" value="GGDEF"/>
    <property type="match status" value="1"/>
</dbReference>
<evidence type="ECO:0000256" key="2">
    <source>
        <dbReference type="ARBA" id="ARBA00034247"/>
    </source>
</evidence>
<dbReference type="PANTHER" id="PTHR45138:SF9">
    <property type="entry name" value="DIGUANYLATE CYCLASE DGCM-RELATED"/>
    <property type="match status" value="1"/>
</dbReference>
<accession>A0A2P2E8H0</accession>
<dbReference type="AlphaFoldDB" id="A0A2P2E8H0"/>
<dbReference type="FunFam" id="3.40.50.2300:FF:000574">
    <property type="entry name" value="Response regulator PleD"/>
    <property type="match status" value="1"/>
</dbReference>
<dbReference type="Proteomes" id="UP000245086">
    <property type="component" value="Unassembled WGS sequence"/>
</dbReference>
<dbReference type="InterPro" id="IPR029787">
    <property type="entry name" value="Nucleotide_cyclase"/>
</dbReference>
<proteinExistence type="predicted"/>
<reference evidence="6" key="1">
    <citation type="journal article" date="2018" name="Genome Announc.">
        <title>Draft Genome Sequence of "Candidatus Phycosocius bacilliformis," an Alphaproteobacterial Ectosymbiont of the Hydrocarbon-Producing Green Alga Botryococcus braunii.</title>
        <authorList>
            <person name="Tanabe Y."/>
            <person name="Yamaguchi H."/>
            <person name="Watanabe M.M."/>
        </authorList>
    </citation>
    <scope>NUCLEOTIDE SEQUENCE [LARGE SCALE GENOMIC DNA]</scope>
    <source>
        <strain evidence="6">BOTRYCO-2</strain>
    </source>
</reference>
<evidence type="ECO:0000259" key="5">
    <source>
        <dbReference type="PROSITE" id="PS50887"/>
    </source>
</evidence>
<dbReference type="GO" id="GO:0005886">
    <property type="term" value="C:plasma membrane"/>
    <property type="evidence" value="ECO:0007669"/>
    <property type="project" value="TreeGrafter"/>
</dbReference>
<dbReference type="SMART" id="SM00448">
    <property type="entry name" value="REC"/>
    <property type="match status" value="2"/>
</dbReference>
<dbReference type="NCBIfam" id="TIGR00254">
    <property type="entry name" value="GGDEF"/>
    <property type="match status" value="1"/>
</dbReference>
<name>A0A2P2E8H0_9PROT</name>
<dbReference type="GO" id="GO:0043709">
    <property type="term" value="P:cell adhesion involved in single-species biofilm formation"/>
    <property type="evidence" value="ECO:0007669"/>
    <property type="project" value="TreeGrafter"/>
</dbReference>
<dbReference type="InterPro" id="IPR000160">
    <property type="entry name" value="GGDEF_dom"/>
</dbReference>
<dbReference type="InterPro" id="IPR001789">
    <property type="entry name" value="Sig_transdc_resp-reg_receiver"/>
</dbReference>
<dbReference type="RefSeq" id="WP_108984206.1">
    <property type="nucleotide sequence ID" value="NZ_BFBR01000002.1"/>
</dbReference>
<feature type="domain" description="GGDEF" evidence="5">
    <location>
        <begin position="319"/>
        <end position="454"/>
    </location>
</feature>
<evidence type="ECO:0000256" key="1">
    <source>
        <dbReference type="ARBA" id="ARBA00012528"/>
    </source>
</evidence>
<dbReference type="OrthoDB" id="9812260at2"/>
<dbReference type="EC" id="2.7.7.65" evidence="1"/>
<dbReference type="NCBIfam" id="NF007135">
    <property type="entry name" value="PRK09581.1"/>
    <property type="match status" value="1"/>
</dbReference>
<sequence length="454" mass="50327">MSARVLVVDDVEPNVRLLEAKLQHEYYTVITSNSGEDAIAKANRDNPDVILLDVMMPGLDGFETCRRLKEDPATRHIPVVMVTALDQREDRVKGLAVGADDFLSKPIDDVTLFARVKSLARFKAVADELRLREAAGRRMGVIEGGSSRELGLNARILIVEDDPRRAARLKRTLEVEQRPMLMQDSNALGPMGQSTVELMIISASGTSFDGLRLAAHVRGQESTRSLPILAICEPEEKIKALRALEVGVNDFIYRPIDDDELLARTRTLIKRKRHIDQLRLTVDSSMELAVTDQLTGLHNRRYMETQLKALLARSSRGGPPVSVLIADIDHFKRVNDLFGHDAGDNVIREFAARLASNFRPRDLACRFGGEEFVVIMPETNANDANMIAERLRQSIEEAAFFIGASRDALDVTCSVGVAVANSAELDYETLLKRADEALYVAKRSGRNKVVSQAA</sequence>
<gene>
    <name evidence="6" type="primary">pleD_1</name>
    <name evidence="6" type="ORF">PbB2_01025</name>
</gene>
<dbReference type="Gene3D" id="3.40.50.2300">
    <property type="match status" value="1"/>
</dbReference>
<evidence type="ECO:0000313" key="7">
    <source>
        <dbReference type="Proteomes" id="UP000245086"/>
    </source>
</evidence>
<dbReference type="InterPro" id="IPR050469">
    <property type="entry name" value="Diguanylate_Cyclase"/>
</dbReference>
<comment type="caution">
    <text evidence="3">Lacks conserved residue(s) required for the propagation of feature annotation.</text>
</comment>
<dbReference type="SMART" id="SM00267">
    <property type="entry name" value="GGDEF"/>
    <property type="match status" value="1"/>
</dbReference>
<keyword evidence="7" id="KW-1185">Reference proteome</keyword>
<dbReference type="PANTHER" id="PTHR45138">
    <property type="entry name" value="REGULATORY COMPONENTS OF SENSORY TRANSDUCTION SYSTEM"/>
    <property type="match status" value="1"/>
</dbReference>